<evidence type="ECO:0000313" key="3">
    <source>
        <dbReference type="Proteomes" id="UP000198287"/>
    </source>
</evidence>
<accession>A0A226D135</accession>
<evidence type="ECO:0000313" key="2">
    <source>
        <dbReference type="EMBL" id="OXA39315.1"/>
    </source>
</evidence>
<proteinExistence type="predicted"/>
<keyword evidence="1" id="KW-0732">Signal</keyword>
<feature type="signal peptide" evidence="1">
    <location>
        <begin position="1"/>
        <end position="25"/>
    </location>
</feature>
<comment type="caution">
    <text evidence="2">The sequence shown here is derived from an EMBL/GenBank/DDBJ whole genome shotgun (WGS) entry which is preliminary data.</text>
</comment>
<gene>
    <name evidence="2" type="ORF">Fcan01_25865</name>
</gene>
<evidence type="ECO:0000256" key="1">
    <source>
        <dbReference type="SAM" id="SignalP"/>
    </source>
</evidence>
<dbReference type="AlphaFoldDB" id="A0A226D135"/>
<name>A0A226D135_FOLCA</name>
<dbReference type="EMBL" id="LNIX01000039">
    <property type="protein sequence ID" value="OXA39315.1"/>
    <property type="molecule type" value="Genomic_DNA"/>
</dbReference>
<dbReference type="Proteomes" id="UP000198287">
    <property type="component" value="Unassembled WGS sequence"/>
</dbReference>
<sequence>MTLGLNLNRLLLLMITLFSFHHCLGYPGEFSLTKFLDGGQKCDVQLFLGGSEHFLFSPSYEYPTTIIYTPAFLHDFRRWHRFPEPGQVANFTLNTLQLRIGQCRTSLFFSYMGHIDHGVNWFAATNQHSLRFNQEYVDSREITLILIGSSKALGQSYNFSLVN</sequence>
<organism evidence="2 3">
    <name type="scientific">Folsomia candida</name>
    <name type="common">Springtail</name>
    <dbReference type="NCBI Taxonomy" id="158441"/>
    <lineage>
        <taxon>Eukaryota</taxon>
        <taxon>Metazoa</taxon>
        <taxon>Ecdysozoa</taxon>
        <taxon>Arthropoda</taxon>
        <taxon>Hexapoda</taxon>
        <taxon>Collembola</taxon>
        <taxon>Entomobryomorpha</taxon>
        <taxon>Isotomoidea</taxon>
        <taxon>Isotomidae</taxon>
        <taxon>Proisotominae</taxon>
        <taxon>Folsomia</taxon>
    </lineage>
</organism>
<keyword evidence="3" id="KW-1185">Reference proteome</keyword>
<reference evidence="2 3" key="1">
    <citation type="submission" date="2015-12" db="EMBL/GenBank/DDBJ databases">
        <title>The genome of Folsomia candida.</title>
        <authorList>
            <person name="Faddeeva A."/>
            <person name="Derks M.F."/>
            <person name="Anvar Y."/>
            <person name="Smit S."/>
            <person name="Van Straalen N."/>
            <person name="Roelofs D."/>
        </authorList>
    </citation>
    <scope>NUCLEOTIDE SEQUENCE [LARGE SCALE GENOMIC DNA]</scope>
    <source>
        <strain evidence="2 3">VU population</strain>
        <tissue evidence="2">Whole body</tissue>
    </source>
</reference>
<protein>
    <submittedName>
        <fullName evidence="2">Uncharacterized protein</fullName>
    </submittedName>
</protein>
<feature type="chain" id="PRO_5012375393" evidence="1">
    <location>
        <begin position="26"/>
        <end position="163"/>
    </location>
</feature>